<evidence type="ECO:0000313" key="3">
    <source>
        <dbReference type="Proteomes" id="UP000444980"/>
    </source>
</evidence>
<keyword evidence="1" id="KW-1133">Transmembrane helix</keyword>
<sequence>MKPRVLAVLAAVAALIAGALALLPWVSLSDRGLPMSWAGLGFYYGDDVGVTPSIQPLGWAVIVVVIEALTVLGFELFATGVAAAIKRWLYLGLAGLSTVVAVLVVVIIAVPSLLYGNALTELGEFAGAGTVVGGRDVLVLPTLVGVLLWLVVTAAAALFAWRATVKADHLS</sequence>
<comment type="caution">
    <text evidence="2">The sequence shown here is derived from an EMBL/GenBank/DDBJ whole genome shotgun (WGS) entry which is preliminary data.</text>
</comment>
<evidence type="ECO:0000313" key="2">
    <source>
        <dbReference type="EMBL" id="GED96293.1"/>
    </source>
</evidence>
<proteinExistence type="predicted"/>
<protein>
    <recommendedName>
        <fullName evidence="4">DUF2975 domain-containing protein</fullName>
    </recommendedName>
</protein>
<gene>
    <name evidence="2" type="ORF">nbrc107697_03320</name>
</gene>
<feature type="transmembrane region" description="Helical" evidence="1">
    <location>
        <begin position="89"/>
        <end position="118"/>
    </location>
</feature>
<keyword evidence="3" id="KW-1185">Reference proteome</keyword>
<feature type="transmembrane region" description="Helical" evidence="1">
    <location>
        <begin position="138"/>
        <end position="161"/>
    </location>
</feature>
<feature type="transmembrane region" description="Helical" evidence="1">
    <location>
        <begin position="57"/>
        <end position="77"/>
    </location>
</feature>
<dbReference type="RefSeq" id="WP_161925787.1">
    <property type="nucleotide sequence ID" value="NZ_BJOU01000001.1"/>
</dbReference>
<dbReference type="Proteomes" id="UP000444980">
    <property type="component" value="Unassembled WGS sequence"/>
</dbReference>
<organism evidence="2 3">
    <name type="scientific">Gordonia crocea</name>
    <dbReference type="NCBI Taxonomy" id="589162"/>
    <lineage>
        <taxon>Bacteria</taxon>
        <taxon>Bacillati</taxon>
        <taxon>Actinomycetota</taxon>
        <taxon>Actinomycetes</taxon>
        <taxon>Mycobacteriales</taxon>
        <taxon>Gordoniaceae</taxon>
        <taxon>Gordonia</taxon>
    </lineage>
</organism>
<keyword evidence="1" id="KW-0472">Membrane</keyword>
<evidence type="ECO:0008006" key="4">
    <source>
        <dbReference type="Google" id="ProtNLM"/>
    </source>
</evidence>
<reference evidence="3" key="1">
    <citation type="submission" date="2019-06" db="EMBL/GenBank/DDBJ databases">
        <title>Gordonia isolated from sludge of a wastewater treatment plant.</title>
        <authorList>
            <person name="Tamura T."/>
            <person name="Aoyama K."/>
            <person name="Kang Y."/>
            <person name="Saito S."/>
            <person name="Akiyama N."/>
            <person name="Yazawa K."/>
            <person name="Gonoi T."/>
            <person name="Mikami Y."/>
        </authorList>
    </citation>
    <scope>NUCLEOTIDE SEQUENCE [LARGE SCALE GENOMIC DNA]</scope>
    <source>
        <strain evidence="3">NBRC 107697</strain>
    </source>
</reference>
<accession>A0A7M3SUG9</accession>
<name>A0A7M3SUG9_9ACTN</name>
<evidence type="ECO:0000256" key="1">
    <source>
        <dbReference type="SAM" id="Phobius"/>
    </source>
</evidence>
<dbReference type="EMBL" id="BJOU01000001">
    <property type="protein sequence ID" value="GED96293.1"/>
    <property type="molecule type" value="Genomic_DNA"/>
</dbReference>
<keyword evidence="1" id="KW-0812">Transmembrane</keyword>
<dbReference type="OrthoDB" id="4752493at2"/>
<dbReference type="AlphaFoldDB" id="A0A7M3SUG9"/>